<dbReference type="KEGG" id="vab:WPS_19520"/>
<protein>
    <recommendedName>
        <fullName evidence="4">GAF domain-containing protein</fullName>
    </recommendedName>
</protein>
<keyword evidence="3" id="KW-1185">Reference proteome</keyword>
<dbReference type="EMBL" id="AP025523">
    <property type="protein sequence ID" value="BDE06676.1"/>
    <property type="molecule type" value="Genomic_DNA"/>
</dbReference>
<feature type="transmembrane region" description="Helical" evidence="1">
    <location>
        <begin position="150"/>
        <end position="168"/>
    </location>
</feature>
<feature type="transmembrane region" description="Helical" evidence="1">
    <location>
        <begin position="20"/>
        <end position="42"/>
    </location>
</feature>
<feature type="transmembrane region" description="Helical" evidence="1">
    <location>
        <begin position="118"/>
        <end position="138"/>
    </location>
</feature>
<dbReference type="SUPFAM" id="SSF55781">
    <property type="entry name" value="GAF domain-like"/>
    <property type="match status" value="1"/>
</dbReference>
<dbReference type="Gene3D" id="3.30.450.40">
    <property type="match status" value="1"/>
</dbReference>
<evidence type="ECO:0000313" key="2">
    <source>
        <dbReference type="EMBL" id="BDE06676.1"/>
    </source>
</evidence>
<feature type="transmembrane region" description="Helical" evidence="1">
    <location>
        <begin position="175"/>
        <end position="198"/>
    </location>
</feature>
<proteinExistence type="predicted"/>
<keyword evidence="1" id="KW-0812">Transmembrane</keyword>
<keyword evidence="1" id="KW-1133">Transmembrane helix</keyword>
<reference evidence="2 3" key="1">
    <citation type="journal article" date="2022" name="ISME Commun">
        <title>Vulcanimicrobium alpinus gen. nov. sp. nov., the first cultivated representative of the candidate phylum 'Eremiobacterota', is a metabolically versatile aerobic anoxygenic phototroph.</title>
        <authorList>
            <person name="Yabe S."/>
            <person name="Muto K."/>
            <person name="Abe K."/>
            <person name="Yokota A."/>
            <person name="Staudigel H."/>
            <person name="Tebo B.M."/>
        </authorList>
    </citation>
    <scope>NUCLEOTIDE SEQUENCE [LARGE SCALE GENOMIC DNA]</scope>
    <source>
        <strain evidence="2 3">WC8-2</strain>
    </source>
</reference>
<keyword evidence="1" id="KW-0472">Membrane</keyword>
<evidence type="ECO:0000256" key="1">
    <source>
        <dbReference type="SAM" id="Phobius"/>
    </source>
</evidence>
<dbReference type="AlphaFoldDB" id="A0AAN1XWH7"/>
<feature type="transmembrane region" description="Helical" evidence="1">
    <location>
        <begin position="83"/>
        <end position="106"/>
    </location>
</feature>
<organism evidence="2 3">
    <name type="scientific">Vulcanimicrobium alpinum</name>
    <dbReference type="NCBI Taxonomy" id="3016050"/>
    <lineage>
        <taxon>Bacteria</taxon>
        <taxon>Bacillati</taxon>
        <taxon>Vulcanimicrobiota</taxon>
        <taxon>Vulcanimicrobiia</taxon>
        <taxon>Vulcanimicrobiales</taxon>
        <taxon>Vulcanimicrobiaceae</taxon>
        <taxon>Vulcanimicrobium</taxon>
    </lineage>
</organism>
<dbReference type="RefSeq" id="WP_317994324.1">
    <property type="nucleotide sequence ID" value="NZ_AP025523.1"/>
</dbReference>
<dbReference type="InterPro" id="IPR029016">
    <property type="entry name" value="GAF-like_dom_sf"/>
</dbReference>
<evidence type="ECO:0008006" key="4">
    <source>
        <dbReference type="Google" id="ProtNLM"/>
    </source>
</evidence>
<gene>
    <name evidence="2" type="ORF">WPS_19520</name>
</gene>
<evidence type="ECO:0000313" key="3">
    <source>
        <dbReference type="Proteomes" id="UP001317532"/>
    </source>
</evidence>
<dbReference type="Proteomes" id="UP001317532">
    <property type="component" value="Chromosome"/>
</dbReference>
<sequence length="437" mass="47317">MFVSFLPWKPEWFTAVQMLLTRFCQIFCAYAALSLAVIFPYPSERGVRALLRRANPIAFAIGLAMVYWGTISLVLLLRPLPTWYNPLGLTVTLAYFTAITIAFVVAGRGARGADAKRLKWVGYTLALGFSGSLIETLQFALRIPILPWEYWLGLTLLAIPLGLGYAIVRHRVVDIGFVVNRALVFGSLSVIVVAAFMVLEWTLSTVAMRISHLTSTSLELALALGLGFSMRSLHARVDRFVDDLFFRDRHEAERALRTLARDIAYVSDPQVAVARVQAEVAVRCGATGAAIYVADAARALRVDPGSGGPAPAVGIDDPALVRMRATRTFVELRRVDSALAGDFAFPMLVRDTVTGMLVLGSKSNGEAYAPDELATVETVTMALGNALDALQTAALRREVARVLHDGGIDGLRGMVEPARWARGTGTQPTGPLAGLGE</sequence>
<accession>A0AAN1XWH7</accession>
<name>A0AAN1XWH7_UNVUL</name>
<feature type="transmembrane region" description="Helical" evidence="1">
    <location>
        <begin position="54"/>
        <end position="77"/>
    </location>
</feature>